<comment type="caution">
    <text evidence="1">The sequence shown here is derived from an EMBL/GenBank/DDBJ whole genome shotgun (WGS) entry which is preliminary data.</text>
</comment>
<gene>
    <name evidence="1" type="ORF">NG895_04875</name>
</gene>
<keyword evidence="2" id="KW-1185">Reference proteome</keyword>
<dbReference type="PANTHER" id="PTHR38567">
    <property type="entry name" value="DUF4291 DOMAIN-CONTAINING PROTEIN"/>
    <property type="match status" value="1"/>
</dbReference>
<proteinExistence type="predicted"/>
<reference evidence="1" key="1">
    <citation type="submission" date="2022-06" db="EMBL/GenBank/DDBJ databases">
        <title>Aeoliella straminimaris, a novel planctomycete from sediments.</title>
        <authorList>
            <person name="Vitorino I.R."/>
            <person name="Lage O.M."/>
        </authorList>
    </citation>
    <scope>NUCLEOTIDE SEQUENCE</scope>
    <source>
        <strain evidence="1">ICT_H6.2</strain>
    </source>
</reference>
<name>A0A9X2FFM5_9BACT</name>
<dbReference type="PANTHER" id="PTHR38567:SF1">
    <property type="entry name" value="DUF4291 DOMAIN-CONTAINING PROTEIN"/>
    <property type="match status" value="1"/>
</dbReference>
<dbReference type="Proteomes" id="UP001155241">
    <property type="component" value="Unassembled WGS sequence"/>
</dbReference>
<dbReference type="Pfam" id="PF14124">
    <property type="entry name" value="DUF4291"/>
    <property type="match status" value="1"/>
</dbReference>
<accession>A0A9X2FFM5</accession>
<evidence type="ECO:0000313" key="1">
    <source>
        <dbReference type="EMBL" id="MCO6043231.1"/>
    </source>
</evidence>
<sequence length="197" mass="22707">MPAYHEIRADYDRDTIVIYQAYRAEIADAAIAAGRFVAPFSFGRMTWIKPSFLWLMERSNWGRKSGQERTLAVRITREGWNSALSQGVLTSFHPQVHGTPNAWRTTFEGAKVHVQWDPERSLNGKKLEHRSIQVGLSRHVIAEFANEWTVELRDLTQMVGKIRRLRDEGHRDRAKQLLPPERVYNVDPLTASQLAMP</sequence>
<dbReference type="AlphaFoldDB" id="A0A9X2FFM5"/>
<dbReference type="EMBL" id="JAMXLR010000020">
    <property type="protein sequence ID" value="MCO6043231.1"/>
    <property type="molecule type" value="Genomic_DNA"/>
</dbReference>
<dbReference type="RefSeq" id="WP_252851331.1">
    <property type="nucleotide sequence ID" value="NZ_JAMXLR010000020.1"/>
</dbReference>
<organism evidence="1 2">
    <name type="scientific">Aeoliella straminimaris</name>
    <dbReference type="NCBI Taxonomy" id="2954799"/>
    <lineage>
        <taxon>Bacteria</taxon>
        <taxon>Pseudomonadati</taxon>
        <taxon>Planctomycetota</taxon>
        <taxon>Planctomycetia</taxon>
        <taxon>Pirellulales</taxon>
        <taxon>Lacipirellulaceae</taxon>
        <taxon>Aeoliella</taxon>
    </lineage>
</organism>
<protein>
    <submittedName>
        <fullName evidence="1">DUF4291 domain-containing protein</fullName>
    </submittedName>
</protein>
<dbReference type="InterPro" id="IPR025633">
    <property type="entry name" value="DUF4291"/>
</dbReference>
<evidence type="ECO:0000313" key="2">
    <source>
        <dbReference type="Proteomes" id="UP001155241"/>
    </source>
</evidence>